<dbReference type="STRING" id="1122125.GCA_000423185_02210"/>
<evidence type="ECO:0000256" key="2">
    <source>
        <dbReference type="ARBA" id="ARBA00023125"/>
    </source>
</evidence>
<name>A0A211Z8B6_9PROT</name>
<evidence type="ECO:0000256" key="1">
    <source>
        <dbReference type="ARBA" id="ARBA00023015"/>
    </source>
</evidence>
<dbReference type="GO" id="GO:0006950">
    <property type="term" value="P:response to stress"/>
    <property type="evidence" value="ECO:0007669"/>
    <property type="project" value="TreeGrafter"/>
</dbReference>
<feature type="domain" description="HTH marR-type" evidence="4">
    <location>
        <begin position="1"/>
        <end position="153"/>
    </location>
</feature>
<dbReference type="PANTHER" id="PTHR33164:SF64">
    <property type="entry name" value="TRANSCRIPTIONAL REGULATOR SLYA"/>
    <property type="match status" value="1"/>
</dbReference>
<dbReference type="InterPro" id="IPR036390">
    <property type="entry name" value="WH_DNA-bd_sf"/>
</dbReference>
<dbReference type="SMART" id="SM00347">
    <property type="entry name" value="HTH_MARR"/>
    <property type="match status" value="1"/>
</dbReference>
<gene>
    <name evidence="6" type="ORF">BWR60_31360</name>
    <name evidence="5" type="ORF">JF625_11330</name>
</gene>
<keyword evidence="2" id="KW-0238">DNA-binding</keyword>
<accession>A0A211Z8B6</accession>
<dbReference type="AlphaFoldDB" id="A0A211Z8B6"/>
<dbReference type="Proteomes" id="UP000196655">
    <property type="component" value="Unassembled WGS sequence"/>
</dbReference>
<evidence type="ECO:0000259" key="4">
    <source>
        <dbReference type="PROSITE" id="PS50995"/>
    </source>
</evidence>
<dbReference type="Gene3D" id="1.10.10.10">
    <property type="entry name" value="Winged helix-like DNA-binding domain superfamily/Winged helix DNA-binding domain"/>
    <property type="match status" value="1"/>
</dbReference>
<evidence type="ECO:0000313" key="6">
    <source>
        <dbReference type="EMBL" id="OWJ61347.1"/>
    </source>
</evidence>
<dbReference type="Proteomes" id="UP000700706">
    <property type="component" value="Unassembled WGS sequence"/>
</dbReference>
<dbReference type="InterPro" id="IPR039422">
    <property type="entry name" value="MarR/SlyA-like"/>
</dbReference>
<keyword evidence="3" id="KW-0804">Transcription</keyword>
<reference evidence="7" key="2">
    <citation type="submission" date="2017-05" db="EMBL/GenBank/DDBJ databases">
        <authorList>
            <person name="Macchi M."/>
            <person name="Festa S."/>
            <person name="Coppotelli B.M."/>
            <person name="Morelli I.S."/>
        </authorList>
    </citation>
    <scope>NUCLEOTIDE SEQUENCE [LARGE SCALE GENOMIC DNA]</scope>
    <source>
        <strain evidence="7">I</strain>
    </source>
</reference>
<dbReference type="PROSITE" id="PS50995">
    <property type="entry name" value="HTH_MARR_2"/>
    <property type="match status" value="1"/>
</dbReference>
<keyword evidence="7" id="KW-1185">Reference proteome</keyword>
<organism evidence="6 7">
    <name type="scientific">Inquilinus limosus</name>
    <dbReference type="NCBI Taxonomy" id="171674"/>
    <lineage>
        <taxon>Bacteria</taxon>
        <taxon>Pseudomonadati</taxon>
        <taxon>Pseudomonadota</taxon>
        <taxon>Alphaproteobacteria</taxon>
        <taxon>Rhodospirillales</taxon>
        <taxon>Rhodospirillaceae</taxon>
        <taxon>Inquilinus</taxon>
    </lineage>
</organism>
<reference evidence="6" key="1">
    <citation type="submission" date="2017-05" db="EMBL/GenBank/DDBJ databases">
        <authorList>
            <person name="Song R."/>
            <person name="Chenine A.L."/>
            <person name="Ruprecht R.M."/>
        </authorList>
    </citation>
    <scope>NUCLEOTIDE SEQUENCE [LARGE SCALE GENOMIC DNA]</scope>
    <source>
        <strain evidence="6">I</strain>
    </source>
</reference>
<dbReference type="GO" id="GO:0003700">
    <property type="term" value="F:DNA-binding transcription factor activity"/>
    <property type="evidence" value="ECO:0007669"/>
    <property type="project" value="InterPro"/>
</dbReference>
<evidence type="ECO:0000256" key="3">
    <source>
        <dbReference type="ARBA" id="ARBA00023163"/>
    </source>
</evidence>
<dbReference type="EMBL" id="JAEKLZ010000183">
    <property type="protein sequence ID" value="MBW8725731.1"/>
    <property type="molecule type" value="Genomic_DNA"/>
</dbReference>
<reference evidence="5" key="3">
    <citation type="submission" date="2020-06" db="EMBL/GenBank/DDBJ databases">
        <title>Stable isotope informed genome-resolved metagenomics uncovers potential trophic interactions in rhizosphere soil.</title>
        <authorList>
            <person name="Starr E.P."/>
            <person name="Shi S."/>
            <person name="Blazewicz S.J."/>
            <person name="Koch B.J."/>
            <person name="Probst A.J."/>
            <person name="Hungate B.A."/>
            <person name="Pett-Ridge J."/>
            <person name="Firestone M.K."/>
            <person name="Banfield J.F."/>
        </authorList>
    </citation>
    <scope>NUCLEOTIDE SEQUENCE</scope>
    <source>
        <strain evidence="5">YM_69_17</strain>
    </source>
</reference>
<dbReference type="SUPFAM" id="SSF46785">
    <property type="entry name" value="Winged helix' DNA-binding domain"/>
    <property type="match status" value="1"/>
</dbReference>
<dbReference type="GO" id="GO:0003677">
    <property type="term" value="F:DNA binding"/>
    <property type="evidence" value="ECO:0007669"/>
    <property type="project" value="UniProtKB-KW"/>
</dbReference>
<protein>
    <submittedName>
        <fullName evidence="5">Winged helix-turn-helix transcriptional regulator</fullName>
    </submittedName>
</protein>
<proteinExistence type="predicted"/>
<keyword evidence="1" id="KW-0805">Transcription regulation</keyword>
<dbReference type="PANTHER" id="PTHR33164">
    <property type="entry name" value="TRANSCRIPTIONAL REGULATOR, MARR FAMILY"/>
    <property type="match status" value="1"/>
</dbReference>
<dbReference type="InterPro" id="IPR036388">
    <property type="entry name" value="WH-like_DNA-bd_sf"/>
</dbReference>
<sequence length="156" mass="17487">MALDWDTLSRTLRPENSPGFLLWQVANQWQRLQRSTLEPLGLTHVQFVLLAGLAWLSRKENDVTQARLAAFCKTDAMMTSQVVRSLEAGGFIARAPHPTDSRARQLRVTAKGAEVLNAAMPRVREADAQFFGALQESQGFVEQLRRLWASGAKREP</sequence>
<dbReference type="EMBL" id="NHON01000106">
    <property type="protein sequence ID" value="OWJ61347.1"/>
    <property type="molecule type" value="Genomic_DNA"/>
</dbReference>
<dbReference type="Pfam" id="PF01047">
    <property type="entry name" value="MarR"/>
    <property type="match status" value="1"/>
</dbReference>
<dbReference type="InterPro" id="IPR000835">
    <property type="entry name" value="HTH_MarR-typ"/>
</dbReference>
<evidence type="ECO:0000313" key="7">
    <source>
        <dbReference type="Proteomes" id="UP000196655"/>
    </source>
</evidence>
<comment type="caution">
    <text evidence="6">The sequence shown here is derived from an EMBL/GenBank/DDBJ whole genome shotgun (WGS) entry which is preliminary data.</text>
</comment>
<evidence type="ECO:0000313" key="5">
    <source>
        <dbReference type="EMBL" id="MBW8725731.1"/>
    </source>
</evidence>
<dbReference type="RefSeq" id="WP_081991322.1">
    <property type="nucleotide sequence ID" value="NZ_JAHVDI010000002.1"/>
</dbReference>